<proteinExistence type="predicted"/>
<feature type="non-terminal residue" evidence="1">
    <location>
        <position position="1"/>
    </location>
</feature>
<evidence type="ECO:0000313" key="2">
    <source>
        <dbReference type="Proteomes" id="UP000003532"/>
    </source>
</evidence>
<organism evidence="1 2">
    <name type="scientific">Salmonella enterica subsp. enterica serovar Inverness str. R8-3668</name>
    <dbReference type="NCBI Taxonomy" id="913075"/>
    <lineage>
        <taxon>Bacteria</taxon>
        <taxon>Pseudomonadati</taxon>
        <taxon>Pseudomonadota</taxon>
        <taxon>Gammaproteobacteria</taxon>
        <taxon>Enterobacterales</taxon>
        <taxon>Enterobacteriaceae</taxon>
        <taxon>Salmonella</taxon>
    </lineage>
</organism>
<gene>
    <name evidence="1" type="ORF">LTSEINV_5156</name>
</gene>
<dbReference type="EMBL" id="AFCO01001681">
    <property type="protein sequence ID" value="EHC50941.1"/>
    <property type="molecule type" value="Genomic_DNA"/>
</dbReference>
<evidence type="ECO:0000313" key="1">
    <source>
        <dbReference type="EMBL" id="EHC50941.1"/>
    </source>
</evidence>
<comment type="caution">
    <text evidence="1">The sequence shown here is derived from an EMBL/GenBank/DDBJ whole genome shotgun (WGS) entry which is preliminary data.</text>
</comment>
<dbReference type="SUPFAM" id="SSF53756">
    <property type="entry name" value="UDP-Glycosyltransferase/glycogen phosphorylase"/>
    <property type="match status" value="1"/>
</dbReference>
<name>G5NJB8_SALET</name>
<dbReference type="Proteomes" id="UP000003532">
    <property type="component" value="Unassembled WGS sequence"/>
</dbReference>
<reference evidence="1 2" key="1">
    <citation type="journal article" date="2011" name="BMC Genomics">
        <title>Genome sequencing reveals diversification of virulence factor content and possible host adaptation in distinct subpopulations of Salmonella enterica.</title>
        <authorList>
            <person name="den Bakker H.C."/>
            <person name="Moreno Switt A.I."/>
            <person name="Govoni G."/>
            <person name="Cummings C.A."/>
            <person name="Ranieri M.L."/>
            <person name="Degoricija L."/>
            <person name="Hoelzer K."/>
            <person name="Rodriguez-Rivera L.D."/>
            <person name="Brown S."/>
            <person name="Bolchacova E."/>
            <person name="Furtado M.R."/>
            <person name="Wiedmann M."/>
        </authorList>
    </citation>
    <scope>NUCLEOTIDE SEQUENCE [LARGE SCALE GENOMIC DNA]</scope>
    <source>
        <strain evidence="1 2">R8-3668</strain>
    </source>
</reference>
<dbReference type="AlphaFoldDB" id="G5NJB8"/>
<sequence>VFEDSNAWSLLRAIRRAFVLWSRPSLWRFVQRQAMAMDFSWQVAAKSYRELYYRLK</sequence>
<dbReference type="PATRIC" id="fig|913075.3.peg.4036"/>
<dbReference type="BioCyc" id="SENT913075:G120P-5318-MONOMER"/>
<protein>
    <submittedName>
        <fullName evidence="1">Glycogen synthase</fullName>
    </submittedName>
</protein>
<accession>G5NJB8</accession>
<dbReference type="Gene3D" id="3.40.50.2000">
    <property type="entry name" value="Glycogen Phosphorylase B"/>
    <property type="match status" value="2"/>
</dbReference>